<sequence>MNKKVGTRAYICAFCIAAASNFGFSVAYAYSSYYVAFQTATGFTNTQLGLLLTVLGIASTVLYLPGGFIADRFSPIKLTIIGLIGAGAIGFFVAMFPSYPVMMLLYVLFAVFAVLIAWNPQMKVLRMISTDDQQAKIQTMRAYGRTLPILVISLAGSSLLALLEEETALRVTLYLYGGLAIVCAIIAGITYKPVESQAKSVDESRITLRDYAHVLKRPEVWIIGLIGFSAYTANTGVTYLQPYLADIYDLSAATSSAFAVIAKNCALLSAPIITWIAAKGKVPVTKVLGFSLIVAAVCFALYIIMPQTGGLLIISIVFYMVSAMCIMATWALQFVPVTEIGIPMAITGSAIGAISMFSFVSDIFYSTVCGYFIDNYGLNGYKWIFGMTVVILVAGVVACIYVVNKIKKNQKAA</sequence>
<keyword evidence="3" id="KW-1003">Cell membrane</keyword>
<proteinExistence type="predicted"/>
<evidence type="ECO:0000256" key="7">
    <source>
        <dbReference type="SAM" id="Phobius"/>
    </source>
</evidence>
<evidence type="ECO:0000256" key="1">
    <source>
        <dbReference type="ARBA" id="ARBA00004651"/>
    </source>
</evidence>
<comment type="subcellular location">
    <subcellularLocation>
        <location evidence="1">Cell membrane</location>
        <topology evidence="1">Multi-pass membrane protein</topology>
    </subcellularLocation>
</comment>
<keyword evidence="6 7" id="KW-0472">Membrane</keyword>
<feature type="transmembrane region" description="Helical" evidence="7">
    <location>
        <begin position="103"/>
        <end position="121"/>
    </location>
</feature>
<name>A0A9D1JV91_9FIRM</name>
<dbReference type="Gene3D" id="1.20.1250.20">
    <property type="entry name" value="MFS general substrate transporter like domains"/>
    <property type="match status" value="2"/>
</dbReference>
<organism evidence="9 10">
    <name type="scientific">Candidatus Scatomorpha merdipullorum</name>
    <dbReference type="NCBI Taxonomy" id="2840927"/>
    <lineage>
        <taxon>Bacteria</taxon>
        <taxon>Bacillati</taxon>
        <taxon>Bacillota</taxon>
        <taxon>Clostridia</taxon>
        <taxon>Eubacteriales</taxon>
        <taxon>Candidatus Scatomorpha</taxon>
    </lineage>
</organism>
<dbReference type="SUPFAM" id="SSF103473">
    <property type="entry name" value="MFS general substrate transporter"/>
    <property type="match status" value="1"/>
</dbReference>
<evidence type="ECO:0000256" key="2">
    <source>
        <dbReference type="ARBA" id="ARBA00022448"/>
    </source>
</evidence>
<keyword evidence="2" id="KW-0813">Transport</keyword>
<feature type="domain" description="Major facilitator superfamily (MFS) profile" evidence="8">
    <location>
        <begin position="11"/>
        <end position="407"/>
    </location>
</feature>
<dbReference type="GO" id="GO:0022857">
    <property type="term" value="F:transmembrane transporter activity"/>
    <property type="evidence" value="ECO:0007669"/>
    <property type="project" value="InterPro"/>
</dbReference>
<feature type="transmembrane region" description="Helical" evidence="7">
    <location>
        <begin position="78"/>
        <end position="97"/>
    </location>
</feature>
<keyword evidence="5 7" id="KW-1133">Transmembrane helix</keyword>
<feature type="transmembrane region" description="Helical" evidence="7">
    <location>
        <begin position="220"/>
        <end position="240"/>
    </location>
</feature>
<dbReference type="EMBL" id="DVJK01000159">
    <property type="protein sequence ID" value="HIS67056.1"/>
    <property type="molecule type" value="Genomic_DNA"/>
</dbReference>
<feature type="transmembrane region" description="Helical" evidence="7">
    <location>
        <begin position="252"/>
        <end position="275"/>
    </location>
</feature>
<dbReference type="InterPro" id="IPR011701">
    <property type="entry name" value="MFS"/>
</dbReference>
<dbReference type="PANTHER" id="PTHR43124:SF3">
    <property type="entry name" value="CHLORAMPHENICOL EFFLUX PUMP RV0191"/>
    <property type="match status" value="1"/>
</dbReference>
<dbReference type="InterPro" id="IPR036259">
    <property type="entry name" value="MFS_trans_sf"/>
</dbReference>
<protein>
    <submittedName>
        <fullName evidence="9">MFS transporter</fullName>
    </submittedName>
</protein>
<dbReference type="PANTHER" id="PTHR43124">
    <property type="entry name" value="PURINE EFFLUX PUMP PBUE"/>
    <property type="match status" value="1"/>
</dbReference>
<evidence type="ECO:0000313" key="9">
    <source>
        <dbReference type="EMBL" id="HIS67056.1"/>
    </source>
</evidence>
<accession>A0A9D1JV91</accession>
<dbReference type="PROSITE" id="PS50850">
    <property type="entry name" value="MFS"/>
    <property type="match status" value="1"/>
</dbReference>
<evidence type="ECO:0000256" key="3">
    <source>
        <dbReference type="ARBA" id="ARBA00022475"/>
    </source>
</evidence>
<dbReference type="InterPro" id="IPR050189">
    <property type="entry name" value="MFS_Efflux_Transporters"/>
</dbReference>
<evidence type="ECO:0000256" key="5">
    <source>
        <dbReference type="ARBA" id="ARBA00022989"/>
    </source>
</evidence>
<evidence type="ECO:0000313" key="10">
    <source>
        <dbReference type="Proteomes" id="UP000824001"/>
    </source>
</evidence>
<gene>
    <name evidence="9" type="ORF">IAC18_05770</name>
</gene>
<keyword evidence="4 7" id="KW-0812">Transmembrane</keyword>
<feature type="transmembrane region" description="Helical" evidence="7">
    <location>
        <begin position="344"/>
        <end position="364"/>
    </location>
</feature>
<dbReference type="Proteomes" id="UP000824001">
    <property type="component" value="Unassembled WGS sequence"/>
</dbReference>
<feature type="transmembrane region" description="Helical" evidence="7">
    <location>
        <begin position="311"/>
        <end position="332"/>
    </location>
</feature>
<feature type="transmembrane region" description="Helical" evidence="7">
    <location>
        <begin position="9"/>
        <end position="28"/>
    </location>
</feature>
<reference evidence="9" key="1">
    <citation type="submission" date="2020-10" db="EMBL/GenBank/DDBJ databases">
        <authorList>
            <person name="Gilroy R."/>
        </authorList>
    </citation>
    <scope>NUCLEOTIDE SEQUENCE</scope>
    <source>
        <strain evidence="9">ChiHjej10B9-9673</strain>
    </source>
</reference>
<feature type="transmembrane region" description="Helical" evidence="7">
    <location>
        <begin position="287"/>
        <end position="305"/>
    </location>
</feature>
<dbReference type="GO" id="GO:0005886">
    <property type="term" value="C:plasma membrane"/>
    <property type="evidence" value="ECO:0007669"/>
    <property type="project" value="UniProtKB-SubCell"/>
</dbReference>
<dbReference type="Pfam" id="PF07690">
    <property type="entry name" value="MFS_1"/>
    <property type="match status" value="1"/>
</dbReference>
<dbReference type="CDD" id="cd06174">
    <property type="entry name" value="MFS"/>
    <property type="match status" value="1"/>
</dbReference>
<feature type="transmembrane region" description="Helical" evidence="7">
    <location>
        <begin position="48"/>
        <end position="66"/>
    </location>
</feature>
<reference evidence="9" key="2">
    <citation type="journal article" date="2021" name="PeerJ">
        <title>Extensive microbial diversity within the chicken gut microbiome revealed by metagenomics and culture.</title>
        <authorList>
            <person name="Gilroy R."/>
            <person name="Ravi A."/>
            <person name="Getino M."/>
            <person name="Pursley I."/>
            <person name="Horton D.L."/>
            <person name="Alikhan N.F."/>
            <person name="Baker D."/>
            <person name="Gharbi K."/>
            <person name="Hall N."/>
            <person name="Watson M."/>
            <person name="Adriaenssens E.M."/>
            <person name="Foster-Nyarko E."/>
            <person name="Jarju S."/>
            <person name="Secka A."/>
            <person name="Antonio M."/>
            <person name="Oren A."/>
            <person name="Chaudhuri R.R."/>
            <person name="La Ragione R."/>
            <person name="Hildebrand F."/>
            <person name="Pallen M.J."/>
        </authorList>
    </citation>
    <scope>NUCLEOTIDE SEQUENCE</scope>
    <source>
        <strain evidence="9">ChiHjej10B9-9673</strain>
    </source>
</reference>
<feature type="transmembrane region" description="Helical" evidence="7">
    <location>
        <begin position="173"/>
        <end position="191"/>
    </location>
</feature>
<dbReference type="InterPro" id="IPR020846">
    <property type="entry name" value="MFS_dom"/>
</dbReference>
<feature type="transmembrane region" description="Helical" evidence="7">
    <location>
        <begin position="384"/>
        <end position="403"/>
    </location>
</feature>
<feature type="transmembrane region" description="Helical" evidence="7">
    <location>
        <begin position="142"/>
        <end position="161"/>
    </location>
</feature>
<evidence type="ECO:0000259" key="8">
    <source>
        <dbReference type="PROSITE" id="PS50850"/>
    </source>
</evidence>
<dbReference type="AlphaFoldDB" id="A0A9D1JV91"/>
<evidence type="ECO:0000256" key="6">
    <source>
        <dbReference type="ARBA" id="ARBA00023136"/>
    </source>
</evidence>
<evidence type="ECO:0000256" key="4">
    <source>
        <dbReference type="ARBA" id="ARBA00022692"/>
    </source>
</evidence>
<comment type="caution">
    <text evidence="9">The sequence shown here is derived from an EMBL/GenBank/DDBJ whole genome shotgun (WGS) entry which is preliminary data.</text>
</comment>